<sequence>MPLLASWRPGWGAALTAFLAGGLLALAFPPLNWWPLCLLGVAPFILLARRLSPRRALIAGWLGGMALFAGLMYWILVVMTQYGGLNWALAGVALFFFAFYLGCYLGIFCCVVSFLNREGIRPLLAAPLVWAGLEWVRSWAVTGVPWLPLAMGLDGSLPLMQSAELWSTNGLCLLVVLVNALVAEAVVFPREAAPAWRQGSALAAALVLVAGGWWWGQARLTQVRAASQAAPTLAVSVVQGDVSLPMLWQRALRPVVIERHVKATQRAAATEKRRPWLVVWPESAAPFYFMRDARPSQPVLELANQLDAYIMLGSLGAVEVDGKYKVSNRAWLVKPTGDAAEYYDKVHLVPFGEYVPWSQILFFVRAVAQIGDDFAVGRPGKVLNMGPVALGPLICYESIFPELARDMRLAGARLLVNQTNDAWFGRTSAPYEHMAHLRFRAVENRLACARAANTGVSGFVLPSGEIIKATGLFTPAVASADLPLMNEDTFYLRHGEIVGPGALGVTVLLIFWALWRERKREV</sequence>
<evidence type="ECO:0000259" key="10">
    <source>
        <dbReference type="PROSITE" id="PS50263"/>
    </source>
</evidence>
<comment type="pathway">
    <text evidence="9">Protein modification; lipoprotein biosynthesis (N-acyl transfer).</text>
</comment>
<keyword evidence="8 9" id="KW-0012">Acyltransferase</keyword>
<dbReference type="NCBIfam" id="TIGR00546">
    <property type="entry name" value="lnt"/>
    <property type="match status" value="1"/>
</dbReference>
<name>A0AAU9EEC5_9BACT</name>
<dbReference type="PROSITE" id="PS50263">
    <property type="entry name" value="CN_HYDROLASE"/>
    <property type="match status" value="1"/>
</dbReference>
<dbReference type="KEGG" id="dmp:FAK_25490"/>
<dbReference type="InterPro" id="IPR045378">
    <property type="entry name" value="LNT_N"/>
</dbReference>
<feature type="transmembrane region" description="Helical" evidence="9">
    <location>
        <begin position="497"/>
        <end position="515"/>
    </location>
</feature>
<dbReference type="AlphaFoldDB" id="A0AAU9EEC5"/>
<evidence type="ECO:0000256" key="5">
    <source>
        <dbReference type="ARBA" id="ARBA00022692"/>
    </source>
</evidence>
<dbReference type="Gene3D" id="3.60.110.10">
    <property type="entry name" value="Carbon-nitrogen hydrolase"/>
    <property type="match status" value="1"/>
</dbReference>
<dbReference type="GO" id="GO:0042158">
    <property type="term" value="P:lipoprotein biosynthetic process"/>
    <property type="evidence" value="ECO:0007669"/>
    <property type="project" value="UniProtKB-UniRule"/>
</dbReference>
<keyword evidence="5 9" id="KW-0812">Transmembrane</keyword>
<feature type="transmembrane region" description="Helical" evidence="9">
    <location>
        <begin position="88"/>
        <end position="115"/>
    </location>
</feature>
<comment type="subcellular location">
    <subcellularLocation>
        <location evidence="1 9">Cell membrane</location>
        <topology evidence="1 9">Multi-pass membrane protein</topology>
    </subcellularLocation>
</comment>
<dbReference type="GO" id="GO:0005886">
    <property type="term" value="C:plasma membrane"/>
    <property type="evidence" value="ECO:0007669"/>
    <property type="project" value="UniProtKB-SubCell"/>
</dbReference>
<evidence type="ECO:0000256" key="8">
    <source>
        <dbReference type="ARBA" id="ARBA00023315"/>
    </source>
</evidence>
<evidence type="ECO:0000313" key="12">
    <source>
        <dbReference type="Proteomes" id="UP001366166"/>
    </source>
</evidence>
<dbReference type="Proteomes" id="UP001366166">
    <property type="component" value="Chromosome"/>
</dbReference>
<keyword evidence="4 9" id="KW-0808">Transferase</keyword>
<organism evidence="11 12">
    <name type="scientific">Desulfoferula mesophila</name>
    <dbReference type="NCBI Taxonomy" id="3058419"/>
    <lineage>
        <taxon>Bacteria</taxon>
        <taxon>Pseudomonadati</taxon>
        <taxon>Thermodesulfobacteriota</taxon>
        <taxon>Desulfarculia</taxon>
        <taxon>Desulfarculales</taxon>
        <taxon>Desulfarculaceae</taxon>
        <taxon>Desulfoferula</taxon>
    </lineage>
</organism>
<dbReference type="GO" id="GO:0016410">
    <property type="term" value="F:N-acyltransferase activity"/>
    <property type="evidence" value="ECO:0007669"/>
    <property type="project" value="UniProtKB-UniRule"/>
</dbReference>
<dbReference type="PANTHER" id="PTHR38686:SF1">
    <property type="entry name" value="APOLIPOPROTEIN N-ACYLTRANSFERASE"/>
    <property type="match status" value="1"/>
</dbReference>
<dbReference type="PANTHER" id="PTHR38686">
    <property type="entry name" value="APOLIPOPROTEIN N-ACYLTRANSFERASE"/>
    <property type="match status" value="1"/>
</dbReference>
<dbReference type="InterPro" id="IPR036526">
    <property type="entry name" value="C-N_Hydrolase_sf"/>
</dbReference>
<evidence type="ECO:0000313" key="11">
    <source>
        <dbReference type="EMBL" id="BEQ15483.1"/>
    </source>
</evidence>
<dbReference type="Pfam" id="PF00795">
    <property type="entry name" value="CN_hydrolase"/>
    <property type="match status" value="1"/>
</dbReference>
<dbReference type="RefSeq" id="WP_338599922.1">
    <property type="nucleotide sequence ID" value="NZ_AP028679.1"/>
</dbReference>
<comment type="function">
    <text evidence="9">Catalyzes the phospholipid dependent N-acylation of the N-terminal cysteine of apolipoprotein, the last step in lipoprotein maturation.</text>
</comment>
<gene>
    <name evidence="11" type="primary">cutE</name>
    <name evidence="9" type="synonym">lnt</name>
    <name evidence="11" type="ORF">FAK_25490</name>
</gene>
<dbReference type="SUPFAM" id="SSF56317">
    <property type="entry name" value="Carbon-nitrogen hydrolase"/>
    <property type="match status" value="1"/>
</dbReference>
<evidence type="ECO:0000256" key="6">
    <source>
        <dbReference type="ARBA" id="ARBA00022989"/>
    </source>
</evidence>
<dbReference type="EMBL" id="AP028679">
    <property type="protein sequence ID" value="BEQ15483.1"/>
    <property type="molecule type" value="Genomic_DNA"/>
</dbReference>
<protein>
    <recommendedName>
        <fullName evidence="9">Apolipoprotein N-acyltransferase</fullName>
        <shortName evidence="9">ALP N-acyltransferase</shortName>
        <ecNumber evidence="9">2.3.1.269</ecNumber>
    </recommendedName>
</protein>
<dbReference type="CDD" id="cd07571">
    <property type="entry name" value="ALP_N-acyl_transferase"/>
    <property type="match status" value="1"/>
</dbReference>
<keyword evidence="12" id="KW-1185">Reference proteome</keyword>
<evidence type="ECO:0000256" key="4">
    <source>
        <dbReference type="ARBA" id="ARBA00022679"/>
    </source>
</evidence>
<feature type="domain" description="CN hydrolase" evidence="10">
    <location>
        <begin position="238"/>
        <end position="484"/>
    </location>
</feature>
<feature type="transmembrane region" description="Helical" evidence="9">
    <location>
        <begin position="166"/>
        <end position="187"/>
    </location>
</feature>
<dbReference type="HAMAP" id="MF_01148">
    <property type="entry name" value="Lnt"/>
    <property type="match status" value="1"/>
</dbReference>
<evidence type="ECO:0000256" key="7">
    <source>
        <dbReference type="ARBA" id="ARBA00023136"/>
    </source>
</evidence>
<feature type="transmembrane region" description="Helical" evidence="9">
    <location>
        <begin position="127"/>
        <end position="146"/>
    </location>
</feature>
<evidence type="ECO:0000256" key="1">
    <source>
        <dbReference type="ARBA" id="ARBA00004651"/>
    </source>
</evidence>
<evidence type="ECO:0000256" key="3">
    <source>
        <dbReference type="ARBA" id="ARBA00022475"/>
    </source>
</evidence>
<accession>A0AAU9EEC5</accession>
<proteinExistence type="inferred from homology"/>
<evidence type="ECO:0000256" key="9">
    <source>
        <dbReference type="HAMAP-Rule" id="MF_01148"/>
    </source>
</evidence>
<dbReference type="Pfam" id="PF20154">
    <property type="entry name" value="LNT_N"/>
    <property type="match status" value="1"/>
</dbReference>
<feature type="transmembrane region" description="Helical" evidence="9">
    <location>
        <begin position="199"/>
        <end position="216"/>
    </location>
</feature>
<comment type="similarity">
    <text evidence="2 9">Belongs to the CN hydrolase family. Apolipoprotein N-acyltransferase subfamily.</text>
</comment>
<keyword evidence="7 9" id="KW-0472">Membrane</keyword>
<comment type="catalytic activity">
    <reaction evidence="9">
        <text>N-terminal S-1,2-diacyl-sn-glyceryl-L-cysteinyl-[lipoprotein] + a glycerophospholipid = N-acyl-S-1,2-diacyl-sn-glyceryl-L-cysteinyl-[lipoprotein] + a 2-acyl-sn-glycero-3-phospholipid + H(+)</text>
        <dbReference type="Rhea" id="RHEA:48228"/>
        <dbReference type="Rhea" id="RHEA-COMP:14681"/>
        <dbReference type="Rhea" id="RHEA-COMP:14684"/>
        <dbReference type="ChEBI" id="CHEBI:15378"/>
        <dbReference type="ChEBI" id="CHEBI:136912"/>
        <dbReference type="ChEBI" id="CHEBI:140656"/>
        <dbReference type="ChEBI" id="CHEBI:140657"/>
        <dbReference type="ChEBI" id="CHEBI:140660"/>
        <dbReference type="EC" id="2.3.1.269"/>
    </reaction>
</comment>
<feature type="transmembrane region" description="Helical" evidence="9">
    <location>
        <begin position="56"/>
        <end position="76"/>
    </location>
</feature>
<dbReference type="EC" id="2.3.1.269" evidence="9"/>
<reference evidence="12" key="1">
    <citation type="journal article" date="2023" name="Arch. Microbiol.">
        <title>Desulfoferula mesophilus gen. nov. sp. nov., a mesophilic sulfate-reducing bacterium isolated from a brackish lake sediment.</title>
        <authorList>
            <person name="Watanabe T."/>
            <person name="Yabe T."/>
            <person name="Tsuji J.M."/>
            <person name="Fukui M."/>
        </authorList>
    </citation>
    <scope>NUCLEOTIDE SEQUENCE [LARGE SCALE GENOMIC DNA]</scope>
    <source>
        <strain evidence="12">12FAK</strain>
    </source>
</reference>
<keyword evidence="6 9" id="KW-1133">Transmembrane helix</keyword>
<dbReference type="InterPro" id="IPR003010">
    <property type="entry name" value="C-N_Hydrolase"/>
</dbReference>
<keyword evidence="3 9" id="KW-1003">Cell membrane</keyword>
<evidence type="ECO:0000256" key="2">
    <source>
        <dbReference type="ARBA" id="ARBA00010065"/>
    </source>
</evidence>
<dbReference type="InterPro" id="IPR004563">
    <property type="entry name" value="Apolipo_AcylTrfase"/>
</dbReference>
<feature type="transmembrane region" description="Helical" evidence="9">
    <location>
        <begin position="7"/>
        <end position="27"/>
    </location>
</feature>